<dbReference type="PANTHER" id="PTHR23512">
    <property type="entry name" value="MAJOR FACILITATOR SUPERFAMILY DOMAIN-CONTAINING PROTEIN 1"/>
    <property type="match status" value="1"/>
</dbReference>
<evidence type="ECO:0000256" key="15">
    <source>
        <dbReference type="ARBA" id="ARBA00044899"/>
    </source>
</evidence>
<sequence length="430" mass="47389">MSQQKTTSPAYTIILLILAGESVFILPFVLQRIFRTTFLESFAISQSELGSCFSIYGLVALVSYLFGGPLADKFRPHILMSIALMLTALGGFYLASYPSLANLHVLYGFWGFTTIFLFWAAMIKATRIWGGQSKQGIAFGFLDGGRGLVAALFGSVGVLVFSAFITKDMELTSVLERKEAFKQVITYTAFAVCVVSILVFFFLRNLNSSEEKQIEIKIGIDKPKTLTLANFKTVMQFKAVWLLMIIILCAYFGYKMTDLFSQYAEQVMNYNKIEAAKVGTSLLYLRPIIGVVIGVLADRTRASLWIMIGFLLMLVTSGVFASGLINDSSTLLFILSIGTMALGVYSARVLYFATLEESKIPLALTGTAVGFISIVGYTPDIFAGPLMGYFLDKNPGAIGLQHSFRIMTLFSLVGLVAAFWLYRHSKSTTN</sequence>
<organism evidence="27 28">
    <name type="scientific">Psychroserpens burtonensis</name>
    <dbReference type="NCBI Taxonomy" id="49278"/>
    <lineage>
        <taxon>Bacteria</taxon>
        <taxon>Pseudomonadati</taxon>
        <taxon>Bacteroidota</taxon>
        <taxon>Flavobacteriia</taxon>
        <taxon>Flavobacteriales</taxon>
        <taxon>Flavobacteriaceae</taxon>
        <taxon>Psychroserpens</taxon>
    </lineage>
</organism>
<evidence type="ECO:0000256" key="9">
    <source>
        <dbReference type="ARBA" id="ARBA00044878"/>
    </source>
</evidence>
<comment type="catalytic activity">
    <reaction evidence="18">
        <text>L-histidyl-L-alpha-amino acid(out) = L-histidyl-L-alpha-amino acid(in)</text>
        <dbReference type="Rhea" id="RHEA:79379"/>
        <dbReference type="ChEBI" id="CHEBI:229964"/>
    </reaction>
</comment>
<evidence type="ECO:0000256" key="14">
    <source>
        <dbReference type="ARBA" id="ARBA00044898"/>
    </source>
</evidence>
<evidence type="ECO:0000256" key="4">
    <source>
        <dbReference type="ARBA" id="ARBA00022692"/>
    </source>
</evidence>
<feature type="transmembrane region" description="Helical" evidence="25">
    <location>
        <begin position="239"/>
        <end position="256"/>
    </location>
</feature>
<evidence type="ECO:0000256" key="20">
    <source>
        <dbReference type="ARBA" id="ARBA00044924"/>
    </source>
</evidence>
<dbReference type="Gene3D" id="1.20.1250.20">
    <property type="entry name" value="MFS general substrate transporter like domains"/>
    <property type="match status" value="2"/>
</dbReference>
<comment type="caution">
    <text evidence="27">The sequence shown here is derived from an EMBL/GenBank/DDBJ whole genome shotgun (WGS) entry which is preliminary data.</text>
</comment>
<evidence type="ECO:0000256" key="19">
    <source>
        <dbReference type="ARBA" id="ARBA00044919"/>
    </source>
</evidence>
<accession>A0A5C7B7Y5</accession>
<dbReference type="STRING" id="1123037.GCA_000425305_01217"/>
<evidence type="ECO:0000256" key="23">
    <source>
        <dbReference type="ARBA" id="ARBA00045709"/>
    </source>
</evidence>
<comment type="catalytic activity">
    <reaction evidence="10">
        <text>L-alpha-aminoacyl-L-arginine(out) = L-alpha-aminoacyl-L-arginine(in)</text>
        <dbReference type="Rhea" id="RHEA:79367"/>
        <dbReference type="ChEBI" id="CHEBI:229968"/>
    </reaction>
</comment>
<feature type="transmembrane region" description="Helical" evidence="25">
    <location>
        <begin position="147"/>
        <end position="165"/>
    </location>
</feature>
<dbReference type="RefSeq" id="WP_147231680.1">
    <property type="nucleotide sequence ID" value="NZ_VOSB01000013.1"/>
</dbReference>
<comment type="subunit">
    <text evidence="24">Homodimer. Interacts with lysosomal protein GLMP (via lumenal domain); the interaction starts while both proteins are still in the endoplasmic reticulum and is required for stabilization of MFSD1 in lysosomes but has no direct effect on its targeting to lysosomes or transporter activity.</text>
</comment>
<evidence type="ECO:0000256" key="7">
    <source>
        <dbReference type="ARBA" id="ARBA00023228"/>
    </source>
</evidence>
<feature type="domain" description="Major facilitator superfamily (MFS) profile" evidence="26">
    <location>
        <begin position="13"/>
        <end position="426"/>
    </location>
</feature>
<dbReference type="PROSITE" id="PS50850">
    <property type="entry name" value="MFS"/>
    <property type="match status" value="1"/>
</dbReference>
<dbReference type="SUPFAM" id="SSF103473">
    <property type="entry name" value="MFS general substrate transporter"/>
    <property type="match status" value="1"/>
</dbReference>
<dbReference type="Pfam" id="PF07690">
    <property type="entry name" value="MFS_1"/>
    <property type="match status" value="1"/>
</dbReference>
<evidence type="ECO:0000256" key="18">
    <source>
        <dbReference type="ARBA" id="ARBA00044912"/>
    </source>
</evidence>
<protein>
    <recommendedName>
        <fullName evidence="21">Lysosomal dipeptide transporter MFSD1</fullName>
    </recommendedName>
    <alternativeName>
        <fullName evidence="22">Major facilitator superfamily domain-containing protein 1</fullName>
    </alternativeName>
</protein>
<comment type="catalytic activity">
    <reaction evidence="19">
        <text>L-alanyl-L-lysine(out) = L-alanyl-L-lysine(in)</text>
        <dbReference type="Rhea" id="RHEA:79415"/>
        <dbReference type="ChEBI" id="CHEBI:192470"/>
    </reaction>
</comment>
<evidence type="ECO:0000256" key="6">
    <source>
        <dbReference type="ARBA" id="ARBA00023136"/>
    </source>
</evidence>
<feature type="transmembrane region" description="Helical" evidence="25">
    <location>
        <begin position="53"/>
        <end position="71"/>
    </location>
</feature>
<dbReference type="GO" id="GO:0022857">
    <property type="term" value="F:transmembrane transporter activity"/>
    <property type="evidence" value="ECO:0007669"/>
    <property type="project" value="InterPro"/>
</dbReference>
<comment type="subcellular location">
    <subcellularLocation>
        <location evidence="1">Lysosome membrane</location>
        <topology evidence="1">Multi-pass membrane protein</topology>
    </subcellularLocation>
</comment>
<feature type="transmembrane region" description="Helical" evidence="25">
    <location>
        <begin position="12"/>
        <end position="33"/>
    </location>
</feature>
<dbReference type="EMBL" id="VOSB01000013">
    <property type="protein sequence ID" value="TXE17318.1"/>
    <property type="molecule type" value="Genomic_DNA"/>
</dbReference>
<comment type="catalytic activity">
    <reaction evidence="12">
        <text>L-lysyl-L-alpha-amino acid(out) = L-lysyl-L-alpha-amino acid(in)</text>
        <dbReference type="Rhea" id="RHEA:79387"/>
        <dbReference type="ChEBI" id="CHEBI:229965"/>
    </reaction>
</comment>
<comment type="catalytic activity">
    <reaction evidence="15">
        <text>L-arginyl-L-alpha-amino acid(out) = L-arginyl-L-alpha-amino acid(in)</text>
        <dbReference type="Rhea" id="RHEA:79371"/>
        <dbReference type="ChEBI" id="CHEBI:84315"/>
    </reaction>
</comment>
<evidence type="ECO:0000256" key="24">
    <source>
        <dbReference type="ARBA" id="ARBA00046376"/>
    </source>
</evidence>
<dbReference type="Proteomes" id="UP000321938">
    <property type="component" value="Unassembled WGS sequence"/>
</dbReference>
<evidence type="ECO:0000256" key="2">
    <source>
        <dbReference type="ARBA" id="ARBA00008335"/>
    </source>
</evidence>
<comment type="catalytic activity">
    <reaction evidence="20">
        <text>L-lysyl-glycine(out) = L-lysyl-glycine(in)</text>
        <dbReference type="Rhea" id="RHEA:79407"/>
        <dbReference type="ChEBI" id="CHEBI:191202"/>
    </reaction>
</comment>
<evidence type="ECO:0000256" key="11">
    <source>
        <dbReference type="ARBA" id="ARBA00044884"/>
    </source>
</evidence>
<evidence type="ECO:0000256" key="16">
    <source>
        <dbReference type="ARBA" id="ARBA00044900"/>
    </source>
</evidence>
<dbReference type="InterPro" id="IPR052187">
    <property type="entry name" value="MFSD1"/>
</dbReference>
<comment type="catalytic activity">
    <reaction evidence="8">
        <text>L-lysyl-L-alanine(out) = L-lysyl-L-alanine(in)</text>
        <dbReference type="Rhea" id="RHEA:79399"/>
        <dbReference type="ChEBI" id="CHEBI:229954"/>
    </reaction>
</comment>
<keyword evidence="4 25" id="KW-0812">Transmembrane</keyword>
<evidence type="ECO:0000256" key="17">
    <source>
        <dbReference type="ARBA" id="ARBA00044903"/>
    </source>
</evidence>
<dbReference type="OrthoDB" id="9773404at2"/>
<evidence type="ECO:0000256" key="5">
    <source>
        <dbReference type="ARBA" id="ARBA00022989"/>
    </source>
</evidence>
<evidence type="ECO:0000259" key="26">
    <source>
        <dbReference type="PROSITE" id="PS50850"/>
    </source>
</evidence>
<keyword evidence="28" id="KW-1185">Reference proteome</keyword>
<comment type="function">
    <text evidence="23">Lysosomal dipeptide uniporter that selectively exports lysine, arginine or histidine-containing dipeptides with a net positive charge from the lysosome lumen into the cytosol. Could play a role in a specific type of protein O-glycosylation indirectly regulating macrophages migration and tissue invasion. Also essential for liver homeostasis.</text>
</comment>
<keyword evidence="5 25" id="KW-1133">Transmembrane helix</keyword>
<comment type="catalytic activity">
    <reaction evidence="17">
        <text>L-arginyl-glycine(out) = L-arginyl-glycine(in)</text>
        <dbReference type="Rhea" id="RHEA:79391"/>
        <dbReference type="ChEBI" id="CHEBI:229955"/>
    </reaction>
</comment>
<dbReference type="InterPro" id="IPR036259">
    <property type="entry name" value="MFS_trans_sf"/>
</dbReference>
<name>A0A5C7B7Y5_9FLAO</name>
<feature type="transmembrane region" description="Helical" evidence="25">
    <location>
        <begin position="185"/>
        <end position="203"/>
    </location>
</feature>
<evidence type="ECO:0000313" key="28">
    <source>
        <dbReference type="Proteomes" id="UP000321938"/>
    </source>
</evidence>
<feature type="transmembrane region" description="Helical" evidence="25">
    <location>
        <begin position="78"/>
        <end position="95"/>
    </location>
</feature>
<feature type="transmembrane region" description="Helical" evidence="25">
    <location>
        <begin position="276"/>
        <end position="297"/>
    </location>
</feature>
<evidence type="ECO:0000256" key="25">
    <source>
        <dbReference type="SAM" id="Phobius"/>
    </source>
</evidence>
<evidence type="ECO:0000256" key="8">
    <source>
        <dbReference type="ARBA" id="ARBA00044876"/>
    </source>
</evidence>
<evidence type="ECO:0000256" key="13">
    <source>
        <dbReference type="ARBA" id="ARBA00044893"/>
    </source>
</evidence>
<keyword evidence="3" id="KW-0813">Transport</keyword>
<comment type="catalytic activity">
    <reaction evidence="11">
        <text>L-alpha-aminoacyl-L-histidine(out) = L-alpha-aminoacyl-L-histidine(in)</text>
        <dbReference type="Rhea" id="RHEA:79375"/>
        <dbReference type="ChEBI" id="CHEBI:229967"/>
    </reaction>
</comment>
<feature type="transmembrane region" description="Helical" evidence="25">
    <location>
        <begin position="360"/>
        <end position="382"/>
    </location>
</feature>
<reference evidence="27 28" key="1">
    <citation type="submission" date="2019-08" db="EMBL/GenBank/DDBJ databases">
        <title>Genome of Psychroserpens burtonensis ACAM 167.</title>
        <authorList>
            <person name="Bowman J.P."/>
        </authorList>
    </citation>
    <scope>NUCLEOTIDE SEQUENCE [LARGE SCALE GENOMIC DNA]</scope>
    <source>
        <strain evidence="27 28">ACAM 167</strain>
    </source>
</reference>
<feature type="transmembrane region" description="Helical" evidence="25">
    <location>
        <begin position="304"/>
        <end position="325"/>
    </location>
</feature>
<comment type="catalytic activity">
    <reaction evidence="16">
        <text>L-lysyl-L-lysine(out) = L-lysyl-L-lysine(in)</text>
        <dbReference type="Rhea" id="RHEA:79403"/>
        <dbReference type="ChEBI" id="CHEBI:229956"/>
    </reaction>
</comment>
<gene>
    <name evidence="27" type="ORF">ES692_10055</name>
</gene>
<keyword evidence="7" id="KW-0458">Lysosome</keyword>
<evidence type="ECO:0000256" key="12">
    <source>
        <dbReference type="ARBA" id="ARBA00044891"/>
    </source>
</evidence>
<comment type="catalytic activity">
    <reaction evidence="13">
        <text>L-alpha-aminoacyl-L-lysine(out) = L-alpha-aminoacyl-L-lysine(in)</text>
        <dbReference type="Rhea" id="RHEA:79383"/>
        <dbReference type="ChEBI" id="CHEBI:229966"/>
    </reaction>
</comment>
<evidence type="ECO:0000256" key="21">
    <source>
        <dbReference type="ARBA" id="ARBA00044985"/>
    </source>
</evidence>
<dbReference type="GO" id="GO:0005765">
    <property type="term" value="C:lysosomal membrane"/>
    <property type="evidence" value="ECO:0007669"/>
    <property type="project" value="UniProtKB-SubCell"/>
</dbReference>
<dbReference type="PANTHER" id="PTHR23512:SF3">
    <property type="entry name" value="MAJOR FACILITATOR SUPERFAMILY DOMAIN-CONTAINING PROTEIN 1"/>
    <property type="match status" value="1"/>
</dbReference>
<feature type="transmembrane region" description="Helical" evidence="25">
    <location>
        <begin position="107"/>
        <end position="126"/>
    </location>
</feature>
<evidence type="ECO:0000256" key="10">
    <source>
        <dbReference type="ARBA" id="ARBA00044881"/>
    </source>
</evidence>
<evidence type="ECO:0000256" key="22">
    <source>
        <dbReference type="ARBA" id="ARBA00045018"/>
    </source>
</evidence>
<proteinExistence type="inferred from homology"/>
<dbReference type="AlphaFoldDB" id="A0A5C7B7Y5"/>
<comment type="catalytic activity">
    <reaction evidence="14">
        <text>L-aspartyl-L-lysine(out) = L-aspartyl-L-lysine(in)</text>
        <dbReference type="Rhea" id="RHEA:79411"/>
        <dbReference type="ChEBI" id="CHEBI:229953"/>
    </reaction>
</comment>
<feature type="transmembrane region" description="Helical" evidence="25">
    <location>
        <begin position="402"/>
        <end position="422"/>
    </location>
</feature>
<evidence type="ECO:0000313" key="27">
    <source>
        <dbReference type="EMBL" id="TXE17318.1"/>
    </source>
</evidence>
<evidence type="ECO:0000256" key="1">
    <source>
        <dbReference type="ARBA" id="ARBA00004155"/>
    </source>
</evidence>
<feature type="transmembrane region" description="Helical" evidence="25">
    <location>
        <begin position="331"/>
        <end position="353"/>
    </location>
</feature>
<dbReference type="InterPro" id="IPR011701">
    <property type="entry name" value="MFS"/>
</dbReference>
<dbReference type="CDD" id="cd06174">
    <property type="entry name" value="MFS"/>
    <property type="match status" value="1"/>
</dbReference>
<evidence type="ECO:0000256" key="3">
    <source>
        <dbReference type="ARBA" id="ARBA00022448"/>
    </source>
</evidence>
<comment type="similarity">
    <text evidence="2">Belongs to the major facilitator superfamily.</text>
</comment>
<dbReference type="InterPro" id="IPR020846">
    <property type="entry name" value="MFS_dom"/>
</dbReference>
<comment type="catalytic activity">
    <reaction evidence="9">
        <text>L-histidyl-glycine(out) = L-histidyl-glycine(in)</text>
        <dbReference type="Rhea" id="RHEA:79395"/>
        <dbReference type="ChEBI" id="CHEBI:229957"/>
    </reaction>
</comment>
<keyword evidence="6 25" id="KW-0472">Membrane</keyword>